<organism evidence="4 5">
    <name type="scientific">Clostridium manihotivorum</name>
    <dbReference type="NCBI Taxonomy" id="2320868"/>
    <lineage>
        <taxon>Bacteria</taxon>
        <taxon>Bacillati</taxon>
        <taxon>Bacillota</taxon>
        <taxon>Clostridia</taxon>
        <taxon>Eubacteriales</taxon>
        <taxon>Clostridiaceae</taxon>
        <taxon>Clostridium</taxon>
    </lineage>
</organism>
<dbReference type="Gene3D" id="1.10.10.60">
    <property type="entry name" value="Homeodomain-like"/>
    <property type="match status" value="1"/>
</dbReference>
<keyword evidence="5" id="KW-1185">Reference proteome</keyword>
<proteinExistence type="predicted"/>
<gene>
    <name evidence="4" type="ORF">C1I91_04840</name>
</gene>
<protein>
    <submittedName>
        <fullName evidence="4">TetR/AcrR family transcriptional regulator</fullName>
    </submittedName>
</protein>
<dbReference type="Proteomes" id="UP000286268">
    <property type="component" value="Chromosome"/>
</dbReference>
<reference evidence="4 5" key="1">
    <citation type="submission" date="2018-01" db="EMBL/GenBank/DDBJ databases">
        <title>Genome Sequencing and Assembly of Anaerobacter polyendosporus strain CT4.</title>
        <authorList>
            <person name="Tachaapaikoon C."/>
            <person name="Sutheeworapong S."/>
            <person name="Jenjaroenpun P."/>
            <person name="Wongsurawat T."/>
            <person name="Nookeaw I."/>
            <person name="Cheawchanlertfa P."/>
            <person name="Kosugi A."/>
            <person name="Cheevadhanarak S."/>
            <person name="Ratanakhanokchai K."/>
        </authorList>
    </citation>
    <scope>NUCLEOTIDE SEQUENCE [LARGE SCALE GENOMIC DNA]</scope>
    <source>
        <strain evidence="4 5">CT4</strain>
    </source>
</reference>
<feature type="DNA-binding region" description="H-T-H motif" evidence="2">
    <location>
        <begin position="28"/>
        <end position="47"/>
    </location>
</feature>
<dbReference type="GO" id="GO:0003677">
    <property type="term" value="F:DNA binding"/>
    <property type="evidence" value="ECO:0007669"/>
    <property type="project" value="UniProtKB-UniRule"/>
</dbReference>
<dbReference type="Gene3D" id="1.10.357.10">
    <property type="entry name" value="Tetracycline Repressor, domain 2"/>
    <property type="match status" value="1"/>
</dbReference>
<dbReference type="EMBL" id="CP025746">
    <property type="protein sequence ID" value="QAA31041.1"/>
    <property type="molecule type" value="Genomic_DNA"/>
</dbReference>
<name>A0A3R5V639_9CLOT</name>
<dbReference type="InterPro" id="IPR013570">
    <property type="entry name" value="Tscrpt_reg_YsiA_C"/>
</dbReference>
<dbReference type="PANTHER" id="PTHR43479:SF20">
    <property type="entry name" value="HTH TETR-TYPE DOMAIN-CONTAINING PROTEIN"/>
    <property type="match status" value="1"/>
</dbReference>
<dbReference type="InterPro" id="IPR009057">
    <property type="entry name" value="Homeodomain-like_sf"/>
</dbReference>
<dbReference type="OrthoDB" id="13453at2"/>
<dbReference type="Pfam" id="PF08359">
    <property type="entry name" value="TetR_C_4"/>
    <property type="match status" value="1"/>
</dbReference>
<sequence length="193" mass="22960">MEFFIKRKERIILTAIEIISELGFQGLATKEISQRQGISDGTLYKHFRNKDEIILGILDYFSKFDDSIRQSIELSNFSAKESIRFFVKMRIEYYENYPAITAVAELHETFKHESEEIKKRNKDIFEDRYKLIMHYIEKGKKNGEFRVEVDSEALTDMILGSSREAILKWRLNDYNFPLKDRVMNTIDMILKYS</sequence>
<dbReference type="SUPFAM" id="SSF48498">
    <property type="entry name" value="Tetracyclin repressor-like, C-terminal domain"/>
    <property type="match status" value="1"/>
</dbReference>
<dbReference type="RefSeq" id="WP_128211633.1">
    <property type="nucleotide sequence ID" value="NZ_CP025746.1"/>
</dbReference>
<dbReference type="SUPFAM" id="SSF46689">
    <property type="entry name" value="Homeodomain-like"/>
    <property type="match status" value="1"/>
</dbReference>
<keyword evidence="1 2" id="KW-0238">DNA-binding</keyword>
<dbReference type="KEGG" id="cmah:C1I91_04840"/>
<dbReference type="PRINTS" id="PR00455">
    <property type="entry name" value="HTHTETR"/>
</dbReference>
<dbReference type="InterPro" id="IPR001647">
    <property type="entry name" value="HTH_TetR"/>
</dbReference>
<evidence type="ECO:0000313" key="4">
    <source>
        <dbReference type="EMBL" id="QAA31041.1"/>
    </source>
</evidence>
<dbReference type="InterPro" id="IPR050624">
    <property type="entry name" value="HTH-type_Tx_Regulator"/>
</dbReference>
<evidence type="ECO:0000256" key="1">
    <source>
        <dbReference type="ARBA" id="ARBA00023125"/>
    </source>
</evidence>
<evidence type="ECO:0000259" key="3">
    <source>
        <dbReference type="PROSITE" id="PS50977"/>
    </source>
</evidence>
<dbReference type="Pfam" id="PF00440">
    <property type="entry name" value="TetR_N"/>
    <property type="match status" value="1"/>
</dbReference>
<accession>A0A3R5V639</accession>
<evidence type="ECO:0000313" key="5">
    <source>
        <dbReference type="Proteomes" id="UP000286268"/>
    </source>
</evidence>
<dbReference type="InterPro" id="IPR036271">
    <property type="entry name" value="Tet_transcr_reg_TetR-rel_C_sf"/>
</dbReference>
<dbReference type="PANTHER" id="PTHR43479">
    <property type="entry name" value="ACREF/ENVCD OPERON REPRESSOR-RELATED"/>
    <property type="match status" value="1"/>
</dbReference>
<dbReference type="PROSITE" id="PS50977">
    <property type="entry name" value="HTH_TETR_2"/>
    <property type="match status" value="1"/>
</dbReference>
<evidence type="ECO:0000256" key="2">
    <source>
        <dbReference type="PROSITE-ProRule" id="PRU00335"/>
    </source>
</evidence>
<dbReference type="AlphaFoldDB" id="A0A3R5V639"/>
<feature type="domain" description="HTH tetR-type" evidence="3">
    <location>
        <begin position="5"/>
        <end position="65"/>
    </location>
</feature>